<dbReference type="PIRSF" id="PIRSF032131">
    <property type="entry name" value="UCP032131"/>
    <property type="match status" value="1"/>
</dbReference>
<dbReference type="InterPro" id="IPR009562">
    <property type="entry name" value="DUF1178"/>
</dbReference>
<proteinExistence type="predicted"/>
<dbReference type="RefSeq" id="WP_004448208.1">
    <property type="nucleotide sequence ID" value="NZ_ADVE02000001.1"/>
</dbReference>
<reference evidence="2" key="1">
    <citation type="submission" date="2017-10" db="EMBL/GenBank/DDBJ databases">
        <title>Completed PacBio SMRT sequence of Methylosinus trichosporium OB3b reveals presence of a third large plasmid.</title>
        <authorList>
            <person name="Charles T.C."/>
            <person name="Lynch M.D.J."/>
            <person name="Heil J.R."/>
            <person name="Cheng J."/>
        </authorList>
    </citation>
    <scope>NUCLEOTIDE SEQUENCE [LARGE SCALE GENOMIC DNA]</scope>
    <source>
        <strain evidence="2">OB3b</strain>
    </source>
</reference>
<evidence type="ECO:0000313" key="1">
    <source>
        <dbReference type="EMBL" id="ATQ68000.1"/>
    </source>
</evidence>
<protein>
    <submittedName>
        <fullName evidence="1">DUF1178 domain-containing protein</fullName>
    </submittedName>
</protein>
<organism evidence="1 2">
    <name type="scientific">Methylosinus trichosporium (strain ATCC 35070 / NCIMB 11131 / UNIQEM 75 / OB3b)</name>
    <dbReference type="NCBI Taxonomy" id="595536"/>
    <lineage>
        <taxon>Bacteria</taxon>
        <taxon>Pseudomonadati</taxon>
        <taxon>Pseudomonadota</taxon>
        <taxon>Alphaproteobacteria</taxon>
        <taxon>Hyphomicrobiales</taxon>
        <taxon>Methylocystaceae</taxon>
        <taxon>Methylosinus</taxon>
    </lineage>
</organism>
<sequence length="138" mass="14718">MIRYSLRCAEGHEFESWFKDSAAFDRQAEQGAIACPICGSARVAKAIMAPHVARDVARAAPAADEGAALRAMVGLLREAIAAVTEDVGAAFPEEARRMQDGEAEQRAIRGRASLEEAKALIDEGIDILPFPGAPMEGH</sequence>
<dbReference type="Pfam" id="PF06676">
    <property type="entry name" value="DUF1178"/>
    <property type="match status" value="1"/>
</dbReference>
<dbReference type="AlphaFoldDB" id="A0A2D2CZ46"/>
<name>A0A2D2CZ46_METT3</name>
<gene>
    <name evidence="1" type="ORF">CQW49_08940</name>
</gene>
<keyword evidence="2" id="KW-1185">Reference proteome</keyword>
<evidence type="ECO:0000313" key="2">
    <source>
        <dbReference type="Proteomes" id="UP000230709"/>
    </source>
</evidence>
<dbReference type="EMBL" id="CP023737">
    <property type="protein sequence ID" value="ATQ68000.1"/>
    <property type="molecule type" value="Genomic_DNA"/>
</dbReference>
<accession>A0A2D2CZ46</accession>
<dbReference type="STRING" id="595536.GCA_000178815_03365"/>
<dbReference type="Proteomes" id="UP000230709">
    <property type="component" value="Chromosome"/>
</dbReference>
<dbReference type="KEGG" id="mtw:CQW49_08940"/>